<keyword evidence="1" id="KW-0378">Hydrolase</keyword>
<evidence type="ECO:0000256" key="3">
    <source>
        <dbReference type="SAM" id="Phobius"/>
    </source>
</evidence>
<dbReference type="RefSeq" id="WP_119665045.1">
    <property type="nucleotide sequence ID" value="NZ_DYWY01000173.1"/>
</dbReference>
<feature type="transmembrane region" description="Helical" evidence="3">
    <location>
        <begin position="12"/>
        <end position="35"/>
    </location>
</feature>
<reference evidence="4 5" key="1">
    <citation type="submission" date="2018-09" db="EMBL/GenBank/DDBJ databases">
        <title>Optimization and identification of Corynebacterium falsenii FN1-14 from fish paste.</title>
        <authorList>
            <person name="Daroonpunt R."/>
            <person name="Tanasupawat S."/>
        </authorList>
    </citation>
    <scope>NUCLEOTIDE SEQUENCE [LARGE SCALE GENOMIC DNA]</scope>
    <source>
        <strain evidence="4 5">FN1-14</strain>
    </source>
</reference>
<protein>
    <submittedName>
        <fullName evidence="4">Class E sortase</fullName>
    </submittedName>
</protein>
<organism evidence="4 5">
    <name type="scientific">Corynebacterium falsenii</name>
    <dbReference type="NCBI Taxonomy" id="108486"/>
    <lineage>
        <taxon>Bacteria</taxon>
        <taxon>Bacillati</taxon>
        <taxon>Actinomycetota</taxon>
        <taxon>Actinomycetes</taxon>
        <taxon>Mycobacteriales</taxon>
        <taxon>Corynebacteriaceae</taxon>
        <taxon>Corynebacterium</taxon>
    </lineage>
</organism>
<dbReference type="InterPro" id="IPR005754">
    <property type="entry name" value="Sortase"/>
</dbReference>
<evidence type="ECO:0000256" key="1">
    <source>
        <dbReference type="ARBA" id="ARBA00022801"/>
    </source>
</evidence>
<keyword evidence="5" id="KW-1185">Reference proteome</keyword>
<dbReference type="EMBL" id="QXJK01000009">
    <property type="protein sequence ID" value="RIX34150.1"/>
    <property type="molecule type" value="Genomic_DNA"/>
</dbReference>
<dbReference type="GO" id="GO:0016787">
    <property type="term" value="F:hydrolase activity"/>
    <property type="evidence" value="ECO:0007669"/>
    <property type="project" value="UniProtKB-KW"/>
</dbReference>
<keyword evidence="3" id="KW-0472">Membrane</keyword>
<dbReference type="NCBIfam" id="NF033747">
    <property type="entry name" value="class_E_sortase"/>
    <property type="match status" value="1"/>
</dbReference>
<dbReference type="InterPro" id="IPR053465">
    <property type="entry name" value="Sortase_Class_E"/>
</dbReference>
<dbReference type="STRING" id="1451189.CFAL_00690"/>
<sequence length="265" mass="28998">MSSARRARTRRLDPVSVLGEILVTLGVLALLFAFWDVVWTNVQSAREQSHVAQRLDDQWDSRNPRPLTAPSEGTAFARLFIPSFGSDFDFAVVKGTSDADLRKGPGQYLDSQDPGQPGNFALAGHRVGRGSPFNDLGLLHSCDAIVVETAGSWNVYRVLPIDVPPQDRVRAAEACMDPALAQKVTSGPYEGLQGRYITTPGDVEVINPIPNQPSADVAPDDASLLTMTTCHPQFSNRERMIVHAVMVRSDPKKPGYYPPEMTQEV</sequence>
<evidence type="ECO:0000313" key="4">
    <source>
        <dbReference type="EMBL" id="RIX34150.1"/>
    </source>
</evidence>
<keyword evidence="3" id="KW-1133">Transmembrane helix</keyword>
<dbReference type="SUPFAM" id="SSF63817">
    <property type="entry name" value="Sortase"/>
    <property type="match status" value="1"/>
</dbReference>
<dbReference type="Proteomes" id="UP000285278">
    <property type="component" value="Unassembled WGS sequence"/>
</dbReference>
<evidence type="ECO:0000256" key="2">
    <source>
        <dbReference type="PIRSR" id="PIRSR605754-1"/>
    </source>
</evidence>
<accession>A0A418Q5Y1</accession>
<feature type="active site" description="Acyl-thioester intermediate" evidence="2">
    <location>
        <position position="230"/>
    </location>
</feature>
<dbReference type="Gene3D" id="2.40.260.10">
    <property type="entry name" value="Sortase"/>
    <property type="match status" value="1"/>
</dbReference>
<keyword evidence="3" id="KW-0812">Transmembrane</keyword>
<dbReference type="InterPro" id="IPR023365">
    <property type="entry name" value="Sortase_dom-sf"/>
</dbReference>
<dbReference type="Pfam" id="PF04203">
    <property type="entry name" value="Sortase"/>
    <property type="match status" value="1"/>
</dbReference>
<gene>
    <name evidence="4" type="ORF">D3M95_08600</name>
</gene>
<name>A0A418Q5Y1_9CORY</name>
<feature type="active site" description="Proton donor/acceptor" evidence="2">
    <location>
        <position position="125"/>
    </location>
</feature>
<comment type="caution">
    <text evidence="4">The sequence shown here is derived from an EMBL/GenBank/DDBJ whole genome shotgun (WGS) entry which is preliminary data.</text>
</comment>
<dbReference type="AlphaFoldDB" id="A0A418Q5Y1"/>
<evidence type="ECO:0000313" key="5">
    <source>
        <dbReference type="Proteomes" id="UP000285278"/>
    </source>
</evidence>
<dbReference type="CDD" id="cd05830">
    <property type="entry name" value="Sortase_E"/>
    <property type="match status" value="1"/>
</dbReference>
<dbReference type="InterPro" id="IPR042003">
    <property type="entry name" value="Sortase_E"/>
</dbReference>
<dbReference type="OrthoDB" id="5242879at2"/>
<proteinExistence type="predicted"/>